<name>A0A7T4QYK8_9GAMM</name>
<dbReference type="Pfam" id="PF17963">
    <property type="entry name" value="Big_9"/>
    <property type="match status" value="3"/>
</dbReference>
<feature type="domain" description="RapA2 cadherin-like" evidence="1">
    <location>
        <begin position="756"/>
        <end position="828"/>
    </location>
</feature>
<dbReference type="InterPro" id="IPR040853">
    <property type="entry name" value="RapA2_cadherin-like"/>
</dbReference>
<dbReference type="KEGG" id="snan:I6N98_11965"/>
<evidence type="ECO:0000313" key="3">
    <source>
        <dbReference type="Proteomes" id="UP000596063"/>
    </source>
</evidence>
<evidence type="ECO:0000259" key="1">
    <source>
        <dbReference type="Pfam" id="PF17803"/>
    </source>
</evidence>
<dbReference type="NCBIfam" id="NF012211">
    <property type="entry name" value="tand_rpt_95"/>
    <property type="match status" value="1"/>
</dbReference>
<accession>A0A7T4QYK8</accession>
<evidence type="ECO:0000313" key="2">
    <source>
        <dbReference type="EMBL" id="QQD17082.1"/>
    </source>
</evidence>
<dbReference type="EMBL" id="CP066167">
    <property type="protein sequence ID" value="QQD17082.1"/>
    <property type="molecule type" value="Genomic_DNA"/>
</dbReference>
<dbReference type="Pfam" id="PF17803">
    <property type="entry name" value="Cadherin_4"/>
    <property type="match status" value="1"/>
</dbReference>
<protein>
    <submittedName>
        <fullName evidence="2">Tandem-95 repeat protein</fullName>
    </submittedName>
</protein>
<proteinExistence type="predicted"/>
<dbReference type="AlphaFoldDB" id="A0A7T4QYK8"/>
<dbReference type="Proteomes" id="UP000596063">
    <property type="component" value="Chromosome"/>
</dbReference>
<dbReference type="RefSeq" id="WP_198568584.1">
    <property type="nucleotide sequence ID" value="NZ_CP066167.1"/>
</dbReference>
<keyword evidence="3" id="KW-1185">Reference proteome</keyword>
<gene>
    <name evidence="2" type="ORF">I6N98_11965</name>
</gene>
<reference evidence="2 3" key="1">
    <citation type="submission" date="2020-12" db="EMBL/GenBank/DDBJ databases">
        <authorList>
            <person name="Shan Y."/>
        </authorList>
    </citation>
    <scope>NUCLEOTIDE SEQUENCE [LARGE SCALE GENOMIC DNA]</scope>
    <source>
        <strain evidence="3">csc3.9</strain>
    </source>
</reference>
<organism evidence="2 3">
    <name type="scientific">Spongiibacter nanhainus</name>
    <dbReference type="NCBI Taxonomy" id="2794344"/>
    <lineage>
        <taxon>Bacteria</taxon>
        <taxon>Pseudomonadati</taxon>
        <taxon>Pseudomonadota</taxon>
        <taxon>Gammaproteobacteria</taxon>
        <taxon>Cellvibrionales</taxon>
        <taxon>Spongiibacteraceae</taxon>
        <taxon>Spongiibacter</taxon>
    </lineage>
</organism>
<sequence>MTKPAIVAGPTTDSLLADYAENLPFPNLDKVELSTMLVADLGNGEAAYLELREEEKERIIQEPYQGGGVSLGASNFTDSVVSLLTYGIVGGAIYYATDDDDDESDSGFRAVNDSVDLLEGGDPVVVNVLENDRAGPNGGELQIIAADTSTGNGIAITDLGNGEFSLDIGDDYQQLLPGDKIKDAFTYTIENEAGEQSTGTVNVTINGDIDSAPEVTAPSSASTEESTSVTLAGIQVSDIDIGNRNLEVVLSAGNGTLEASDQGVNIRGNGSDELTLRGEIDDINSVLQSIAYTPDESFSGEDTIAIKVSDDTSTVPASIAITVTPSSNPSINAEDDTATVEEGGDPLTVNVLDNDSFEGDVTVTVAATTANGIAVTNNNDGTLTLDIGDGFAQLLPSDTATDTLTYTIEDELGQQSSATIDITVEGTTNDEPINTTPSSLTTSTNTSLAITGLSVSDVDTDILDLELDVDDGSLSVVEGDAEVSGNNSDSLTLSGSQSAIHAALQTLSYTPDDDFEGDDVLAVQTSDGESTIDSSIDIDVQANAATLTAEDDSVDLEEAGDPITVDLLANDTFGGERSNISLTISDTTPNGVTLINNGDGTVSFDPGANFATLLPGESVQETLSYQLTDQNNATSSASVSITVTGAVNDAPEHVLPNTPTGDTNSDVDLSALQVTDIDAGDEILTTTVAVDQGTLSVNDSGTGVSGNMTATLTLSGELQQINALLQSLAFTPEADFSGDAQLSVSTDDGDNTTSDQLTITVNSINAVPQAENDTVSNAQDSVTTSYSAADLLANDSDDDEQDTLQVVDVSGVSTLGAAVVLDPVSGDILYDPTTSDTLASADDDLVDLFEYIISDGNGGFASASVQLTATDSDTPNQKVNEYFVAAPVSNSADTETNGLYSFLEFDGNSDNGSGQSWINLDALFDSLGFSNADRAGGEGFQVIGSSLFVDLDNDNSTGDNGGFEYEIATIADAATVSGTFDNADVIAGTDFVV</sequence>